<feature type="transmembrane region" description="Helical" evidence="1">
    <location>
        <begin position="6"/>
        <end position="27"/>
    </location>
</feature>
<comment type="caution">
    <text evidence="2">The sequence shown here is derived from an EMBL/GenBank/DDBJ whole genome shotgun (WGS) entry which is preliminary data.</text>
</comment>
<gene>
    <name evidence="2" type="ORF">SDC9_09148</name>
</gene>
<name>A0A644TBF2_9ZZZZ</name>
<dbReference type="EMBL" id="VSSQ01000021">
    <property type="protein sequence ID" value="MPL63512.1"/>
    <property type="molecule type" value="Genomic_DNA"/>
</dbReference>
<reference evidence="2" key="1">
    <citation type="submission" date="2019-08" db="EMBL/GenBank/DDBJ databases">
        <authorList>
            <person name="Kucharzyk K."/>
            <person name="Murdoch R.W."/>
            <person name="Higgins S."/>
            <person name="Loffler F."/>
        </authorList>
    </citation>
    <scope>NUCLEOTIDE SEQUENCE</scope>
</reference>
<evidence type="ECO:0000313" key="2">
    <source>
        <dbReference type="EMBL" id="MPL63512.1"/>
    </source>
</evidence>
<organism evidence="2">
    <name type="scientific">bioreactor metagenome</name>
    <dbReference type="NCBI Taxonomy" id="1076179"/>
    <lineage>
        <taxon>unclassified sequences</taxon>
        <taxon>metagenomes</taxon>
        <taxon>ecological metagenomes</taxon>
    </lineage>
</organism>
<accession>A0A644TBF2</accession>
<evidence type="ECO:0000256" key="1">
    <source>
        <dbReference type="SAM" id="Phobius"/>
    </source>
</evidence>
<dbReference type="AlphaFoldDB" id="A0A644TBF2"/>
<sequence>METIRLSIVSFGVASLCSLVIMLIVCFKINSH</sequence>
<keyword evidence="1" id="KW-0812">Transmembrane</keyword>
<protein>
    <submittedName>
        <fullName evidence="2">Uncharacterized protein</fullName>
    </submittedName>
</protein>
<keyword evidence="1" id="KW-0472">Membrane</keyword>
<proteinExistence type="predicted"/>
<keyword evidence="1" id="KW-1133">Transmembrane helix</keyword>